<organism evidence="1 2">
    <name type="scientific">Patiria miniata</name>
    <name type="common">Bat star</name>
    <name type="synonym">Asterina miniata</name>
    <dbReference type="NCBI Taxonomy" id="46514"/>
    <lineage>
        <taxon>Eukaryota</taxon>
        <taxon>Metazoa</taxon>
        <taxon>Echinodermata</taxon>
        <taxon>Eleutherozoa</taxon>
        <taxon>Asterozoa</taxon>
        <taxon>Asteroidea</taxon>
        <taxon>Valvatacea</taxon>
        <taxon>Valvatida</taxon>
        <taxon>Asterinidae</taxon>
        <taxon>Patiria</taxon>
    </lineage>
</organism>
<accession>A0A914BD21</accession>
<dbReference type="OMA" id="KCISECV"/>
<sequence>MGRVSAPQEDPCMMLRTTLVTFFAVLLVGDMLVRALPVADSGADNILDQLLNQNLVERRSRKQVAGHCVSKCVSCSKYVGMIAEKCIKGCIQKPATGDVNNSEVAAWTACESFLYR</sequence>
<dbReference type="RefSeq" id="XP_038074133.1">
    <property type="nucleotide sequence ID" value="XM_038218205.1"/>
</dbReference>
<dbReference type="AlphaFoldDB" id="A0A914BD21"/>
<evidence type="ECO:0000313" key="1">
    <source>
        <dbReference type="EnsemblMetazoa" id="XP_038074133.1"/>
    </source>
</evidence>
<proteinExistence type="predicted"/>
<protein>
    <submittedName>
        <fullName evidence="1">Uncharacterized protein</fullName>
    </submittedName>
</protein>
<dbReference type="Proteomes" id="UP000887568">
    <property type="component" value="Unplaced"/>
</dbReference>
<dbReference type="EnsemblMetazoa" id="XM_038218205.1">
    <property type="protein sequence ID" value="XP_038074133.1"/>
    <property type="gene ID" value="LOC119742164"/>
</dbReference>
<name>A0A914BD21_PATMI</name>
<keyword evidence="2" id="KW-1185">Reference proteome</keyword>
<evidence type="ECO:0000313" key="2">
    <source>
        <dbReference type="Proteomes" id="UP000887568"/>
    </source>
</evidence>
<reference evidence="1" key="1">
    <citation type="submission" date="2022-11" db="UniProtKB">
        <authorList>
            <consortium name="EnsemblMetazoa"/>
        </authorList>
    </citation>
    <scope>IDENTIFICATION</scope>
</reference>
<dbReference type="GeneID" id="119742164"/>